<sequence>MSIAARDWRAPTKTGEAQFAISMSATFDTPVTGYPRW</sequence>
<comment type="caution">
    <text evidence="1">The sequence shown here is derived from an EMBL/GenBank/DDBJ whole genome shotgun (WGS) entry which is preliminary data.</text>
</comment>
<organism evidence="1 2">
    <name type="scientific">Afipia broomeae ATCC 49717</name>
    <dbReference type="NCBI Taxonomy" id="883078"/>
    <lineage>
        <taxon>Bacteria</taxon>
        <taxon>Pseudomonadati</taxon>
        <taxon>Pseudomonadota</taxon>
        <taxon>Alphaproteobacteria</taxon>
        <taxon>Hyphomicrobiales</taxon>
        <taxon>Nitrobacteraceae</taxon>
        <taxon>Afipia</taxon>
    </lineage>
</organism>
<name>K8P9A9_9BRAD</name>
<gene>
    <name evidence="1" type="ORF">HMPREF9695_03802</name>
</gene>
<dbReference type="Proteomes" id="UP000001096">
    <property type="component" value="Unassembled WGS sequence"/>
</dbReference>
<dbReference type="PATRIC" id="fig|883078.3.peg.3931"/>
<keyword evidence="2" id="KW-1185">Reference proteome</keyword>
<evidence type="ECO:0000313" key="2">
    <source>
        <dbReference type="Proteomes" id="UP000001096"/>
    </source>
</evidence>
<dbReference type="HOGENOM" id="CLU_3339092_0_0_5"/>
<proteinExistence type="predicted"/>
<protein>
    <submittedName>
        <fullName evidence="1">Uncharacterized protein</fullName>
    </submittedName>
</protein>
<accession>K8P9A9</accession>
<dbReference type="AlphaFoldDB" id="K8P9A9"/>
<dbReference type="EMBL" id="AGWX01000004">
    <property type="protein sequence ID" value="EKS37384.1"/>
    <property type="molecule type" value="Genomic_DNA"/>
</dbReference>
<reference evidence="1 2" key="1">
    <citation type="submission" date="2012-04" db="EMBL/GenBank/DDBJ databases">
        <title>The Genome Sequence of Afipia broomeae ATCC 49717.</title>
        <authorList>
            <consortium name="The Broad Institute Genome Sequencing Platform"/>
            <person name="Earl A."/>
            <person name="Ward D."/>
            <person name="Feldgarden M."/>
            <person name="Gevers D."/>
            <person name="Huys G."/>
            <person name="Walker B."/>
            <person name="Young S.K."/>
            <person name="Zeng Q."/>
            <person name="Gargeya S."/>
            <person name="Fitzgerald M."/>
            <person name="Haas B."/>
            <person name="Abouelleil A."/>
            <person name="Alvarado L."/>
            <person name="Arachchi H.M."/>
            <person name="Berlin A."/>
            <person name="Chapman S.B."/>
            <person name="Goldberg J."/>
            <person name="Griggs A."/>
            <person name="Gujja S."/>
            <person name="Hansen M."/>
            <person name="Howarth C."/>
            <person name="Imamovic A."/>
            <person name="Larimer J."/>
            <person name="McCowen C."/>
            <person name="Montmayeur A."/>
            <person name="Murphy C."/>
            <person name="Neiman D."/>
            <person name="Pearson M."/>
            <person name="Priest M."/>
            <person name="Roberts A."/>
            <person name="Saif S."/>
            <person name="Shea T."/>
            <person name="Sisk P."/>
            <person name="Sykes S."/>
            <person name="Wortman J."/>
            <person name="Nusbaum C."/>
            <person name="Birren B."/>
        </authorList>
    </citation>
    <scope>NUCLEOTIDE SEQUENCE [LARGE SCALE GENOMIC DNA]</scope>
    <source>
        <strain evidence="1 2">ATCC 49717</strain>
    </source>
</reference>
<evidence type="ECO:0000313" key="1">
    <source>
        <dbReference type="EMBL" id="EKS37384.1"/>
    </source>
</evidence>